<dbReference type="CDD" id="cd05288">
    <property type="entry name" value="PGDH"/>
    <property type="match status" value="1"/>
</dbReference>
<dbReference type="InterPro" id="IPR013149">
    <property type="entry name" value="ADH-like_C"/>
</dbReference>
<gene>
    <name evidence="3" type="ORF">GCM10009838_70760</name>
</gene>
<dbReference type="SUPFAM" id="SSF50129">
    <property type="entry name" value="GroES-like"/>
    <property type="match status" value="1"/>
</dbReference>
<dbReference type="Pfam" id="PF16884">
    <property type="entry name" value="ADH_N_2"/>
    <property type="match status" value="1"/>
</dbReference>
<dbReference type="PANTHER" id="PTHR43205">
    <property type="entry name" value="PROSTAGLANDIN REDUCTASE"/>
    <property type="match status" value="1"/>
</dbReference>
<accession>A0ABP5EFV8</accession>
<keyword evidence="1" id="KW-0560">Oxidoreductase</keyword>
<dbReference type="SUPFAM" id="SSF51735">
    <property type="entry name" value="NAD(P)-binding Rossmann-fold domains"/>
    <property type="match status" value="1"/>
</dbReference>
<organism evidence="3 4">
    <name type="scientific">Catenulispora subtropica</name>
    <dbReference type="NCBI Taxonomy" id="450798"/>
    <lineage>
        <taxon>Bacteria</taxon>
        <taxon>Bacillati</taxon>
        <taxon>Actinomycetota</taxon>
        <taxon>Actinomycetes</taxon>
        <taxon>Catenulisporales</taxon>
        <taxon>Catenulisporaceae</taxon>
        <taxon>Catenulispora</taxon>
    </lineage>
</organism>
<evidence type="ECO:0000313" key="3">
    <source>
        <dbReference type="EMBL" id="GAA1995721.1"/>
    </source>
</evidence>
<dbReference type="EMBL" id="BAAAQM010000055">
    <property type="protein sequence ID" value="GAA1995721.1"/>
    <property type="molecule type" value="Genomic_DNA"/>
</dbReference>
<dbReference type="InterPro" id="IPR011032">
    <property type="entry name" value="GroES-like_sf"/>
</dbReference>
<dbReference type="Pfam" id="PF00107">
    <property type="entry name" value="ADH_zinc_N"/>
    <property type="match status" value="1"/>
</dbReference>
<dbReference type="InterPro" id="IPR045010">
    <property type="entry name" value="MDR_fam"/>
</dbReference>
<evidence type="ECO:0000256" key="1">
    <source>
        <dbReference type="ARBA" id="ARBA00023002"/>
    </source>
</evidence>
<dbReference type="InterPro" id="IPR041694">
    <property type="entry name" value="ADH_N_2"/>
</dbReference>
<dbReference type="Gene3D" id="3.90.180.10">
    <property type="entry name" value="Medium-chain alcohol dehydrogenases, catalytic domain"/>
    <property type="match status" value="1"/>
</dbReference>
<name>A0ABP5EFV8_9ACTN</name>
<protein>
    <submittedName>
        <fullName evidence="3">NADP-dependent oxidoreductase</fullName>
    </submittedName>
</protein>
<dbReference type="PANTHER" id="PTHR43205:SF7">
    <property type="entry name" value="PROSTAGLANDIN REDUCTASE 1"/>
    <property type="match status" value="1"/>
</dbReference>
<dbReference type="RefSeq" id="WP_344661528.1">
    <property type="nucleotide sequence ID" value="NZ_BAAAQM010000055.1"/>
</dbReference>
<dbReference type="SMART" id="SM00829">
    <property type="entry name" value="PKS_ER"/>
    <property type="match status" value="1"/>
</dbReference>
<keyword evidence="4" id="KW-1185">Reference proteome</keyword>
<comment type="caution">
    <text evidence="3">The sequence shown here is derived from an EMBL/GenBank/DDBJ whole genome shotgun (WGS) entry which is preliminary data.</text>
</comment>
<dbReference type="InterPro" id="IPR020843">
    <property type="entry name" value="ER"/>
</dbReference>
<dbReference type="Gene3D" id="3.40.50.720">
    <property type="entry name" value="NAD(P)-binding Rossmann-like Domain"/>
    <property type="match status" value="1"/>
</dbReference>
<dbReference type="Proteomes" id="UP001499854">
    <property type="component" value="Unassembled WGS sequence"/>
</dbReference>
<evidence type="ECO:0000259" key="2">
    <source>
        <dbReference type="SMART" id="SM00829"/>
    </source>
</evidence>
<evidence type="ECO:0000313" key="4">
    <source>
        <dbReference type="Proteomes" id="UP001499854"/>
    </source>
</evidence>
<proteinExistence type="predicted"/>
<reference evidence="4" key="1">
    <citation type="journal article" date="2019" name="Int. J. Syst. Evol. Microbiol.">
        <title>The Global Catalogue of Microorganisms (GCM) 10K type strain sequencing project: providing services to taxonomists for standard genome sequencing and annotation.</title>
        <authorList>
            <consortium name="The Broad Institute Genomics Platform"/>
            <consortium name="The Broad Institute Genome Sequencing Center for Infectious Disease"/>
            <person name="Wu L."/>
            <person name="Ma J."/>
        </authorList>
    </citation>
    <scope>NUCLEOTIDE SEQUENCE [LARGE SCALE GENOMIC DNA]</scope>
    <source>
        <strain evidence="4">JCM 16013</strain>
    </source>
</reference>
<feature type="domain" description="Enoyl reductase (ER)" evidence="2">
    <location>
        <begin position="19"/>
        <end position="330"/>
    </location>
</feature>
<sequence length="334" mass="35697">MAATYTAVHPVRRPEGRPARDDFAFVTGTIPGLQDGQVLVENLLLSVDPYMREALEFEDWQEGFGMEGRTLGRVVASREPSLPVGAIVFHRHGWSTHAILGPRDTRRIVEPADGVPLSAYLGILGGTGLTAYVGLTRVAKLQPGEDLFVSAAAGAVGSAVGQIARVLGARRIVGSAGSAAKVDRLVQELGFDAAFDYHGGDLSKKLAEAAPDGVDVYFDNVGGDHLEAAIDGLREFGRIAWCGAIAQYDSLRTPPAAPRNLFDVVGKRIRLEGFLVRDHGDVRPEFEDFITPHLRSGAVRVDETVVDGFENIVDAFLGLLAGENTGKMLVRAGS</sequence>
<dbReference type="InterPro" id="IPR036291">
    <property type="entry name" value="NAD(P)-bd_dom_sf"/>
</dbReference>